<evidence type="ECO:0000256" key="1">
    <source>
        <dbReference type="SAM" id="MobiDB-lite"/>
    </source>
</evidence>
<feature type="region of interest" description="Disordered" evidence="1">
    <location>
        <begin position="74"/>
        <end position="108"/>
    </location>
</feature>
<organism evidence="2 3">
    <name type="scientific">Mycena maculata</name>
    <dbReference type="NCBI Taxonomy" id="230809"/>
    <lineage>
        <taxon>Eukaryota</taxon>
        <taxon>Fungi</taxon>
        <taxon>Dikarya</taxon>
        <taxon>Basidiomycota</taxon>
        <taxon>Agaricomycotina</taxon>
        <taxon>Agaricomycetes</taxon>
        <taxon>Agaricomycetidae</taxon>
        <taxon>Agaricales</taxon>
        <taxon>Marasmiineae</taxon>
        <taxon>Mycenaceae</taxon>
        <taxon>Mycena</taxon>
    </lineage>
</organism>
<proteinExistence type="predicted"/>
<gene>
    <name evidence="2" type="ORF">DFH07DRAFT_784903</name>
</gene>
<protein>
    <submittedName>
        <fullName evidence="2">Uncharacterized protein</fullName>
    </submittedName>
</protein>
<evidence type="ECO:0000313" key="2">
    <source>
        <dbReference type="EMBL" id="KAJ7718568.1"/>
    </source>
</evidence>
<accession>A0AAD7MI75</accession>
<feature type="region of interest" description="Disordered" evidence="1">
    <location>
        <begin position="163"/>
        <end position="184"/>
    </location>
</feature>
<feature type="compositionally biased region" description="Basic and acidic residues" evidence="1">
    <location>
        <begin position="87"/>
        <end position="98"/>
    </location>
</feature>
<comment type="caution">
    <text evidence="2">The sequence shown here is derived from an EMBL/GenBank/DDBJ whole genome shotgun (WGS) entry which is preliminary data.</text>
</comment>
<name>A0AAD7MI75_9AGAR</name>
<keyword evidence="3" id="KW-1185">Reference proteome</keyword>
<reference evidence="2" key="1">
    <citation type="submission" date="2023-03" db="EMBL/GenBank/DDBJ databases">
        <title>Massive genome expansion in bonnet fungi (Mycena s.s.) driven by repeated elements and novel gene families across ecological guilds.</title>
        <authorList>
            <consortium name="Lawrence Berkeley National Laboratory"/>
            <person name="Harder C.B."/>
            <person name="Miyauchi S."/>
            <person name="Viragh M."/>
            <person name="Kuo A."/>
            <person name="Thoen E."/>
            <person name="Andreopoulos B."/>
            <person name="Lu D."/>
            <person name="Skrede I."/>
            <person name="Drula E."/>
            <person name="Henrissat B."/>
            <person name="Morin E."/>
            <person name="Kohler A."/>
            <person name="Barry K."/>
            <person name="LaButti K."/>
            <person name="Morin E."/>
            <person name="Salamov A."/>
            <person name="Lipzen A."/>
            <person name="Mereny Z."/>
            <person name="Hegedus B."/>
            <person name="Baldrian P."/>
            <person name="Stursova M."/>
            <person name="Weitz H."/>
            <person name="Taylor A."/>
            <person name="Grigoriev I.V."/>
            <person name="Nagy L.G."/>
            <person name="Martin F."/>
            <person name="Kauserud H."/>
        </authorList>
    </citation>
    <scope>NUCLEOTIDE SEQUENCE</scope>
    <source>
        <strain evidence="2">CBHHK188m</strain>
    </source>
</reference>
<dbReference type="Proteomes" id="UP001215280">
    <property type="component" value="Unassembled WGS sequence"/>
</dbReference>
<sequence>MTVERWDGHPCPPGGLPDMEGALEHVLLILEKPTETLKLHVGNHDRELPRTQHKQYTVCLEPAKSLKVDLYDPLKRPSRPSFDGPLLEEKNGPRDGHGTRSTGAVKLSRRQRAAALIRTGDQMTQGFGAVSLAKPNDLFFPLVLFLKIGSELQYRVNHLEISSDQSKDTAGIETPGSTSSVHCAGLKSQKEVPVRFGAGSSHTMGIPGST</sequence>
<evidence type="ECO:0000313" key="3">
    <source>
        <dbReference type="Proteomes" id="UP001215280"/>
    </source>
</evidence>
<dbReference type="EMBL" id="JARJLG010000304">
    <property type="protein sequence ID" value="KAJ7718568.1"/>
    <property type="molecule type" value="Genomic_DNA"/>
</dbReference>
<dbReference type="AlphaFoldDB" id="A0AAD7MI75"/>